<protein>
    <submittedName>
        <fullName evidence="1">Uncharacterized protein</fullName>
    </submittedName>
</protein>
<comment type="caution">
    <text evidence="1">The sequence shown here is derived from an EMBL/GenBank/DDBJ whole genome shotgun (WGS) entry which is preliminary data.</text>
</comment>
<gene>
    <name evidence="1" type="ORF">ASJ81_03505</name>
</gene>
<organism evidence="1 2">
    <name type="scientific">Methanosarcina spelaei</name>
    <dbReference type="NCBI Taxonomy" id="1036679"/>
    <lineage>
        <taxon>Archaea</taxon>
        <taxon>Methanobacteriati</taxon>
        <taxon>Methanobacteriota</taxon>
        <taxon>Stenosarchaea group</taxon>
        <taxon>Methanomicrobia</taxon>
        <taxon>Methanosarcinales</taxon>
        <taxon>Methanosarcinaceae</taxon>
        <taxon>Methanosarcina</taxon>
    </lineage>
</organism>
<dbReference type="Proteomes" id="UP000218164">
    <property type="component" value="Unassembled WGS sequence"/>
</dbReference>
<reference evidence="1 2" key="1">
    <citation type="journal article" date="2017" name="BMC Genomics">
        <title>Genomic analysis of methanogenic archaea reveals a shift towards energy conservation.</title>
        <authorList>
            <person name="Gilmore S.P."/>
            <person name="Henske J.K."/>
            <person name="Sexton J.A."/>
            <person name="Solomon K.V."/>
            <person name="Seppala S."/>
            <person name="Yoo J.I."/>
            <person name="Huyett L.M."/>
            <person name="Pressman A."/>
            <person name="Cogan J.Z."/>
            <person name="Kivenson V."/>
            <person name="Peng X."/>
            <person name="Tan Y."/>
            <person name="Valentine D.L."/>
            <person name="O'Malley M.A."/>
        </authorList>
    </citation>
    <scope>NUCLEOTIDE SEQUENCE [LARGE SCALE GENOMIC DNA]</scope>
    <source>
        <strain evidence="1 2">MC-15</strain>
    </source>
</reference>
<dbReference type="AlphaFoldDB" id="A0A2A2HW56"/>
<name>A0A2A2HW56_9EURY</name>
<evidence type="ECO:0000313" key="2">
    <source>
        <dbReference type="Proteomes" id="UP000218164"/>
    </source>
</evidence>
<dbReference type="EMBL" id="LMVP01000079">
    <property type="protein sequence ID" value="PAV13535.1"/>
    <property type="molecule type" value="Genomic_DNA"/>
</dbReference>
<accession>A0A2A2HW56</accession>
<keyword evidence="2" id="KW-1185">Reference proteome</keyword>
<sequence>MVMVAADGAAMEAVVDLMASVLAIMAAGLIVTIDLEVAIAAVEDSGTVDGTVKGLKLSTMTD</sequence>
<proteinExistence type="predicted"/>
<evidence type="ECO:0000313" key="1">
    <source>
        <dbReference type="EMBL" id="PAV13535.1"/>
    </source>
</evidence>